<keyword evidence="1" id="KW-1133">Transmembrane helix</keyword>
<proteinExistence type="predicted"/>
<dbReference type="EMBL" id="JTHE03000108">
    <property type="protein sequence ID" value="MCM1984969.1"/>
    <property type="molecule type" value="Genomic_DNA"/>
</dbReference>
<comment type="caution">
    <text evidence="2">The sequence shown here is derived from an EMBL/GenBank/DDBJ whole genome shotgun (WGS) entry which is preliminary data.</text>
</comment>
<evidence type="ECO:0000256" key="1">
    <source>
        <dbReference type="SAM" id="Phobius"/>
    </source>
</evidence>
<name>A0ABD4T851_9CYAN</name>
<dbReference type="RefSeq" id="WP_201277507.1">
    <property type="nucleotide sequence ID" value="NZ_JTHE03000108.1"/>
</dbReference>
<evidence type="ECO:0000313" key="3">
    <source>
        <dbReference type="Proteomes" id="UP000031561"/>
    </source>
</evidence>
<evidence type="ECO:0000313" key="2">
    <source>
        <dbReference type="EMBL" id="MCM1984969.1"/>
    </source>
</evidence>
<geneLocation type="plasmid" evidence="2">
    <name>unnamed23</name>
</geneLocation>
<protein>
    <submittedName>
        <fullName evidence="2">Uncharacterized protein</fullName>
    </submittedName>
</protein>
<keyword evidence="1" id="KW-0812">Transmembrane</keyword>
<organism evidence="2 3">
    <name type="scientific">Lyngbya confervoides BDU141951</name>
    <dbReference type="NCBI Taxonomy" id="1574623"/>
    <lineage>
        <taxon>Bacteria</taxon>
        <taxon>Bacillati</taxon>
        <taxon>Cyanobacteriota</taxon>
        <taxon>Cyanophyceae</taxon>
        <taxon>Oscillatoriophycideae</taxon>
        <taxon>Oscillatoriales</taxon>
        <taxon>Microcoleaceae</taxon>
        <taxon>Lyngbya</taxon>
    </lineage>
</organism>
<accession>A0ABD4T851</accession>
<reference evidence="2 3" key="1">
    <citation type="journal article" date="2015" name="Genome Announc.">
        <title>Draft Genome Sequence of Filamentous Marine Cyanobacterium Lyngbya confervoides Strain BDU141951.</title>
        <authorList>
            <person name="Chandrababunaidu M.M."/>
            <person name="Sen D."/>
            <person name="Tripathy S."/>
        </authorList>
    </citation>
    <scope>NUCLEOTIDE SEQUENCE [LARGE SCALE GENOMIC DNA]</scope>
    <source>
        <strain evidence="2 3">BDU141951</strain>
    </source>
</reference>
<sequence length="296" mass="31976">MMTHELTAEKIVCLEVLAVVATLKGDPTPKAFEAFLVALSTFQPLPPEITPERLLSHPPALETRLPQIQTPALQQQVYRGACMITRTQGPKPQEAALLARLREAFQLSPEMAQALAKQPLIAPLSEQLMNSALTGMTALIGREGDMRRLIFDYALGTAIVGLVPITGGGSLELKLLVVLGLILKMIWDIRNLWGNPKGQDLLAMIGNGFGFLGAVLSGLLAWATVVGLGVVVPYLGAFDKAAGFATATWIVGQSTHQFCTSQKRPDFVALKRIFPTLIDANHPPLSSLKNQDHEQS</sequence>
<keyword evidence="2" id="KW-0614">Plasmid</keyword>
<feature type="transmembrane region" description="Helical" evidence="1">
    <location>
        <begin position="201"/>
        <end position="225"/>
    </location>
</feature>
<keyword evidence="1" id="KW-0472">Membrane</keyword>
<feature type="transmembrane region" description="Helical" evidence="1">
    <location>
        <begin position="149"/>
        <end position="167"/>
    </location>
</feature>
<gene>
    <name evidence="2" type="ORF">QQ91_0019290</name>
</gene>
<keyword evidence="3" id="KW-1185">Reference proteome</keyword>
<dbReference type="AlphaFoldDB" id="A0ABD4T851"/>
<dbReference type="Proteomes" id="UP000031561">
    <property type="component" value="Unassembled WGS sequence"/>
</dbReference>